<dbReference type="Gene3D" id="2.60.120.430">
    <property type="entry name" value="Galactose-binding lectin"/>
    <property type="match status" value="1"/>
</dbReference>
<reference evidence="2" key="1">
    <citation type="submission" date="2024-05" db="EMBL/GenBank/DDBJ databases">
        <title>Genome Sequences of Four Agar- Degrading Marine Bacteria.</title>
        <authorList>
            <person name="Phillips E.K."/>
            <person name="Shaffer J.C."/>
            <person name="Henson M.W."/>
            <person name="Temperton B."/>
            <person name="Thrash C.J."/>
            <person name="Martin M.O."/>
        </authorList>
    </citation>
    <scope>NUCLEOTIDE SEQUENCE</scope>
    <source>
        <strain evidence="2">EKP203</strain>
    </source>
</reference>
<comment type="caution">
    <text evidence="2">The sequence shown here is derived from an EMBL/GenBank/DDBJ whole genome shotgun (WGS) entry which is preliminary data.</text>
</comment>
<dbReference type="EMBL" id="JAUEOZ010000002">
    <property type="protein sequence ID" value="MDN2482686.1"/>
    <property type="molecule type" value="Genomic_DNA"/>
</dbReference>
<keyword evidence="3" id="KW-1185">Reference proteome</keyword>
<feature type="domain" description="T6SS Phospholipase effector Tle1-like catalytic" evidence="1">
    <location>
        <begin position="2"/>
        <end position="267"/>
    </location>
</feature>
<evidence type="ECO:0000259" key="1">
    <source>
        <dbReference type="Pfam" id="PF09994"/>
    </source>
</evidence>
<dbReference type="InterPro" id="IPR018712">
    <property type="entry name" value="Tle1-like_cat"/>
</dbReference>
<protein>
    <submittedName>
        <fullName evidence="2">DUF2235 domain-containing protein</fullName>
    </submittedName>
</protein>
<evidence type="ECO:0000313" key="2">
    <source>
        <dbReference type="EMBL" id="MDN2482686.1"/>
    </source>
</evidence>
<organism evidence="2 3">
    <name type="scientific">Vibrio agarivorans</name>
    <dbReference type="NCBI Taxonomy" id="153622"/>
    <lineage>
        <taxon>Bacteria</taxon>
        <taxon>Pseudomonadati</taxon>
        <taxon>Pseudomonadota</taxon>
        <taxon>Gammaproteobacteria</taxon>
        <taxon>Vibrionales</taxon>
        <taxon>Vibrionaceae</taxon>
        <taxon>Vibrio</taxon>
    </lineage>
</organism>
<dbReference type="Pfam" id="PF09994">
    <property type="entry name" value="T6SS_Tle1-like_cat"/>
    <property type="match status" value="1"/>
</dbReference>
<dbReference type="PANTHER" id="PTHR33840:SF1">
    <property type="entry name" value="TLE1 PHOSPHOLIPASE DOMAIN-CONTAINING PROTEIN"/>
    <property type="match status" value="1"/>
</dbReference>
<accession>A0ABT7Y3X6</accession>
<sequence>MKNLFICCDGTWNAKDNRDDGELAPTNVRKIFNCLKPVPKEQLVHYQEGVGTGGLFDKVLGGMVGVGLSEDIKECYLWLCDKYQAKDTIALLGFSRGAYTARCLGGMITKLGIADFSQVADDQRDELVETIYQYGYRNKDQSKNPRKYLVDKFSVKFHPRSNKVAFIGVWDTVGALGIPNDKYLLNLFDVVSKYSFHDVKLSENVQVARHAVAMDEKRGSFSPTLWESENGTSDIKQVWFPGVHSDVGGGYKEKGLSDGALEWMIDELNGAIKAIYWDQAVLDQIAPNYQDELHDSHQGLMRVLLPAPRSIPQLSQSQYLSDSAIQRMAKPPITQGRYLPTLTPTKTSPVSVDIYAHQPYHWTGIYLEKGKQYRFSATGAWKDAKIVCGPKGTNDGQFHISEALHVVGSLFGKLESAFNTLFHQDQDFSGTKRHENSPWFCLMGAVANGGNPQKDGTHAPLESFEIGDKAQYQVKGNGGYLYCYPNDAWGFYGNNRGYVTLKVEVV</sequence>
<dbReference type="Proteomes" id="UP001169719">
    <property type="component" value="Unassembled WGS sequence"/>
</dbReference>
<gene>
    <name evidence="2" type="ORF">QWJ08_15210</name>
</gene>
<proteinExistence type="predicted"/>
<evidence type="ECO:0000313" key="3">
    <source>
        <dbReference type="Proteomes" id="UP001169719"/>
    </source>
</evidence>
<dbReference type="PANTHER" id="PTHR33840">
    <property type="match status" value="1"/>
</dbReference>
<name>A0ABT7Y3X6_9VIBR</name>
<dbReference type="RefSeq" id="WP_289962740.1">
    <property type="nucleotide sequence ID" value="NZ_JAUEOZ010000002.1"/>
</dbReference>